<dbReference type="GO" id="GO:0061711">
    <property type="term" value="F:tRNA N(6)-L-threonylcarbamoyladenine synthase activity"/>
    <property type="evidence" value="ECO:0007669"/>
    <property type="project" value="UniProtKB-EC"/>
</dbReference>
<evidence type="ECO:0000313" key="11">
    <source>
        <dbReference type="Proteomes" id="UP000774699"/>
    </source>
</evidence>
<dbReference type="Proteomes" id="UP000774699">
    <property type="component" value="Unassembled WGS sequence"/>
</dbReference>
<keyword evidence="6" id="KW-0408">Iron</keyword>
<reference evidence="10" key="1">
    <citation type="submission" date="2019-03" db="EMBL/GenBank/DDBJ databases">
        <title>Lake Tanganyika Metagenome-Assembled Genomes (MAGs).</title>
        <authorList>
            <person name="Tran P."/>
        </authorList>
    </citation>
    <scope>NUCLEOTIDE SEQUENCE</scope>
    <source>
        <strain evidence="10">M_DeepCast_50m_m2_156</strain>
    </source>
</reference>
<dbReference type="InterPro" id="IPR000905">
    <property type="entry name" value="Gcp-like_dom"/>
</dbReference>
<dbReference type="AlphaFoldDB" id="A0A8T4C5V9"/>
<evidence type="ECO:0000256" key="2">
    <source>
        <dbReference type="ARBA" id="ARBA00022490"/>
    </source>
</evidence>
<keyword evidence="5" id="KW-0479">Metal-binding</keyword>
<gene>
    <name evidence="10" type="primary">kae1</name>
    <name evidence="10" type="ORF">FJY86_00960</name>
</gene>
<evidence type="ECO:0000256" key="5">
    <source>
        <dbReference type="ARBA" id="ARBA00022723"/>
    </source>
</evidence>
<dbReference type="GO" id="GO:0000408">
    <property type="term" value="C:EKC/KEOPS complex"/>
    <property type="evidence" value="ECO:0007669"/>
    <property type="project" value="TreeGrafter"/>
</dbReference>
<dbReference type="Gene3D" id="3.30.420.40">
    <property type="match status" value="2"/>
</dbReference>
<dbReference type="Pfam" id="PF00814">
    <property type="entry name" value="TsaD"/>
    <property type="match status" value="1"/>
</dbReference>
<keyword evidence="2" id="KW-0963">Cytoplasm</keyword>
<dbReference type="PANTHER" id="PTHR11735:SF14">
    <property type="entry name" value="TRNA N6-ADENOSINE THREONYLCARBAMOYLTRANSFERASE"/>
    <property type="match status" value="1"/>
</dbReference>
<keyword evidence="7 10" id="KW-0012">Acyltransferase</keyword>
<keyword evidence="4" id="KW-0819">tRNA processing</keyword>
<evidence type="ECO:0000256" key="1">
    <source>
        <dbReference type="ARBA" id="ARBA00012156"/>
    </source>
</evidence>
<dbReference type="GO" id="GO:0008033">
    <property type="term" value="P:tRNA processing"/>
    <property type="evidence" value="ECO:0007669"/>
    <property type="project" value="UniProtKB-KW"/>
</dbReference>
<evidence type="ECO:0000313" key="10">
    <source>
        <dbReference type="EMBL" id="MBM3281896.1"/>
    </source>
</evidence>
<dbReference type="GO" id="GO:0005737">
    <property type="term" value="C:cytoplasm"/>
    <property type="evidence" value="ECO:0007669"/>
    <property type="project" value="TreeGrafter"/>
</dbReference>
<dbReference type="NCBIfam" id="TIGR00329">
    <property type="entry name" value="gcp_kae1"/>
    <property type="match status" value="1"/>
</dbReference>
<name>A0A8T4C5V9_9ARCH</name>
<feature type="domain" description="Gcp-like" evidence="9">
    <location>
        <begin position="27"/>
        <end position="292"/>
    </location>
</feature>
<dbReference type="GO" id="GO:0046872">
    <property type="term" value="F:metal ion binding"/>
    <property type="evidence" value="ECO:0007669"/>
    <property type="project" value="UniProtKB-KW"/>
</dbReference>
<dbReference type="InterPro" id="IPR043129">
    <property type="entry name" value="ATPase_NBD"/>
</dbReference>
<proteinExistence type="predicted"/>
<protein>
    <recommendedName>
        <fullName evidence="1">N(6)-L-threonylcarbamoyladenine synthase</fullName>
        <ecNumber evidence="1">2.3.1.234</ecNumber>
    </recommendedName>
</protein>
<dbReference type="NCBIfam" id="TIGR03722">
    <property type="entry name" value="arch_KAE1"/>
    <property type="match status" value="1"/>
</dbReference>
<evidence type="ECO:0000256" key="3">
    <source>
        <dbReference type="ARBA" id="ARBA00022679"/>
    </source>
</evidence>
<evidence type="ECO:0000256" key="7">
    <source>
        <dbReference type="ARBA" id="ARBA00023315"/>
    </source>
</evidence>
<dbReference type="PRINTS" id="PR00789">
    <property type="entry name" value="OSIALOPTASE"/>
</dbReference>
<evidence type="ECO:0000259" key="9">
    <source>
        <dbReference type="Pfam" id="PF00814"/>
    </source>
</evidence>
<keyword evidence="3 10" id="KW-0808">Transferase</keyword>
<sequence length="324" mass="35224">MYALGIESTAHTFGIGIVDEKGNVLANEKMTYTNPDAGIHPRLAAEFHLANGKNVLTRALNTANLSINDMDVIGFAQGPGLGPCLRVGAITARYLSTLANKPILGVNHCVAHISIGKNKTPSTNPVVVYTSGANTQIIAEENGKYRVLGETLDMGVGNALDQFGRKLGLGFPAGPVIDENYFLGKKYIPLPYSVKGMDLVFAGLLTEATSQIGKHDVNDLCYSFMHTAFCMVAEVTERALAHSEKKEVLVTGGVAASRALTHILQKLCDERGATLHVVPRAYAMDNGAMIAWQTLLEHRGGRKQRMEDTQVEQRYRTDHVDIFW</sequence>
<comment type="caution">
    <text evidence="10">The sequence shown here is derived from an EMBL/GenBank/DDBJ whole genome shotgun (WGS) entry which is preliminary data.</text>
</comment>
<dbReference type="EC" id="2.3.1.234" evidence="1"/>
<evidence type="ECO:0000256" key="6">
    <source>
        <dbReference type="ARBA" id="ARBA00023004"/>
    </source>
</evidence>
<evidence type="ECO:0000256" key="4">
    <source>
        <dbReference type="ARBA" id="ARBA00022694"/>
    </source>
</evidence>
<evidence type="ECO:0000256" key="8">
    <source>
        <dbReference type="ARBA" id="ARBA00048117"/>
    </source>
</evidence>
<dbReference type="PANTHER" id="PTHR11735">
    <property type="entry name" value="TRNA N6-ADENOSINE THREONYLCARBAMOYLTRANSFERASE"/>
    <property type="match status" value="1"/>
</dbReference>
<dbReference type="InterPro" id="IPR017861">
    <property type="entry name" value="KAE1/TsaD"/>
</dbReference>
<dbReference type="SUPFAM" id="SSF53067">
    <property type="entry name" value="Actin-like ATPase domain"/>
    <property type="match status" value="1"/>
</dbReference>
<dbReference type="FunFam" id="3.30.420.40:FF:000037">
    <property type="entry name" value="Probable tRNA N6-adenosine threonylcarbamoyltransferase"/>
    <property type="match status" value="1"/>
</dbReference>
<organism evidence="10 11">
    <name type="scientific">Candidatus Iainarchaeum sp</name>
    <dbReference type="NCBI Taxonomy" id="3101447"/>
    <lineage>
        <taxon>Archaea</taxon>
        <taxon>Candidatus Iainarchaeota</taxon>
        <taxon>Candidatus Iainarchaeia</taxon>
        <taxon>Candidatus Iainarchaeales</taxon>
        <taxon>Candidatus Iainarchaeaceae</taxon>
        <taxon>Candidatus Iainarchaeum</taxon>
    </lineage>
</organism>
<dbReference type="EMBL" id="VGJJ01000003">
    <property type="protein sequence ID" value="MBM3281896.1"/>
    <property type="molecule type" value="Genomic_DNA"/>
</dbReference>
<comment type="catalytic activity">
    <reaction evidence="8">
        <text>L-threonylcarbamoyladenylate + adenosine(37) in tRNA = N(6)-L-threonylcarbamoyladenosine(37) in tRNA + AMP + H(+)</text>
        <dbReference type="Rhea" id="RHEA:37059"/>
        <dbReference type="Rhea" id="RHEA-COMP:10162"/>
        <dbReference type="Rhea" id="RHEA-COMP:10163"/>
        <dbReference type="ChEBI" id="CHEBI:15378"/>
        <dbReference type="ChEBI" id="CHEBI:73682"/>
        <dbReference type="ChEBI" id="CHEBI:74411"/>
        <dbReference type="ChEBI" id="CHEBI:74418"/>
        <dbReference type="ChEBI" id="CHEBI:456215"/>
        <dbReference type="EC" id="2.3.1.234"/>
    </reaction>
</comment>
<accession>A0A8T4C5V9</accession>